<evidence type="ECO:0000313" key="2">
    <source>
        <dbReference type="Proteomes" id="UP000199071"/>
    </source>
</evidence>
<name>A0A1G6E131_9HYPH</name>
<organism evidence="1 2">
    <name type="scientific">Bauldia litoralis</name>
    <dbReference type="NCBI Taxonomy" id="665467"/>
    <lineage>
        <taxon>Bacteria</taxon>
        <taxon>Pseudomonadati</taxon>
        <taxon>Pseudomonadota</taxon>
        <taxon>Alphaproteobacteria</taxon>
        <taxon>Hyphomicrobiales</taxon>
        <taxon>Kaistiaceae</taxon>
        <taxon>Bauldia</taxon>
    </lineage>
</organism>
<gene>
    <name evidence="1" type="ORF">SAMN02982931_04023</name>
</gene>
<evidence type="ECO:0000313" key="1">
    <source>
        <dbReference type="EMBL" id="SDB51096.1"/>
    </source>
</evidence>
<keyword evidence="2" id="KW-1185">Reference proteome</keyword>
<reference evidence="1 2" key="1">
    <citation type="submission" date="2016-10" db="EMBL/GenBank/DDBJ databases">
        <authorList>
            <person name="de Groot N.N."/>
        </authorList>
    </citation>
    <scope>NUCLEOTIDE SEQUENCE [LARGE SCALE GENOMIC DNA]</scope>
    <source>
        <strain evidence="1 2">ATCC 35022</strain>
    </source>
</reference>
<protein>
    <submittedName>
        <fullName evidence="1">Uncharacterized protein</fullName>
    </submittedName>
</protein>
<dbReference type="Proteomes" id="UP000199071">
    <property type="component" value="Unassembled WGS sequence"/>
</dbReference>
<dbReference type="STRING" id="665467.SAMN02982931_04023"/>
<proteinExistence type="predicted"/>
<dbReference type="RefSeq" id="WP_090879267.1">
    <property type="nucleotide sequence ID" value="NZ_FMXQ01000009.1"/>
</dbReference>
<sequence length="59" mass="6229">MTDLAVGTSPTDFFSADEWIETDGYLRQFLATAASYVFSGATAAAEITSGETAARSTEK</sequence>
<dbReference type="EMBL" id="FMXQ01000009">
    <property type="protein sequence ID" value="SDB51096.1"/>
    <property type="molecule type" value="Genomic_DNA"/>
</dbReference>
<dbReference type="AlphaFoldDB" id="A0A1G6E131"/>
<accession>A0A1G6E131</accession>